<dbReference type="Gene3D" id="3.40.50.2300">
    <property type="match status" value="1"/>
</dbReference>
<sequence>MEKNVKAELLVVDDHSLILEGICKIVNKMPEVTVADAVASGKQAIKLIEERDYDVYILDISIPDISGFELIAKIRELNDQARIVVNTMHEEIWMVNRLVQCGVNAVILKSSAHAELVAAIRSVLRGESYTCPRFASILQKLNSSSSGLQPKDAPTRRERDVLEAVAKGMNTHEIAALLKISENTVETFRKRLISKFGAKNAIDMVVKAVSQGWIKLD</sequence>
<dbReference type="Proteomes" id="UP000061809">
    <property type="component" value="Chromosome"/>
</dbReference>
<evidence type="ECO:0000313" key="8">
    <source>
        <dbReference type="EMBL" id="ALJ59162.1"/>
    </source>
</evidence>
<feature type="modified residue" description="4-aspartylphosphate" evidence="5">
    <location>
        <position position="59"/>
    </location>
</feature>
<dbReference type="Pfam" id="PF00072">
    <property type="entry name" value="Response_reg"/>
    <property type="match status" value="1"/>
</dbReference>
<evidence type="ECO:0000256" key="5">
    <source>
        <dbReference type="PROSITE-ProRule" id="PRU00169"/>
    </source>
</evidence>
<dbReference type="KEGG" id="bcel:BcellWH2_01911"/>
<reference evidence="8 9" key="1">
    <citation type="journal article" date="2015" name="Science">
        <title>Genetic determinants of in vivo fitness and diet responsiveness in multiple human gut Bacteroides.</title>
        <authorList>
            <person name="Wu M."/>
            <person name="McNulty N.P."/>
            <person name="Rodionov D.A."/>
            <person name="Khoroshkin M.S."/>
            <person name="Griffin N.W."/>
            <person name="Cheng J."/>
            <person name="Latreille P."/>
            <person name="Kerstetter R.A."/>
            <person name="Terrapon N."/>
            <person name="Henrissat B."/>
            <person name="Osterman A.L."/>
            <person name="Gordon J.I."/>
        </authorList>
    </citation>
    <scope>NUCLEOTIDE SEQUENCE [LARGE SCALE GENOMIC DNA]</scope>
    <source>
        <strain evidence="8 9">WH2</strain>
    </source>
</reference>
<feature type="domain" description="HTH luxR-type" evidence="6">
    <location>
        <begin position="147"/>
        <end position="212"/>
    </location>
</feature>
<dbReference type="RefSeq" id="WP_029428856.1">
    <property type="nucleotide sequence ID" value="NZ_CP012801.1"/>
</dbReference>
<dbReference type="PATRIC" id="fig|246787.4.peg.1972"/>
<evidence type="ECO:0000256" key="2">
    <source>
        <dbReference type="ARBA" id="ARBA00023015"/>
    </source>
</evidence>
<feature type="domain" description="Response regulatory" evidence="7">
    <location>
        <begin position="8"/>
        <end position="124"/>
    </location>
</feature>
<evidence type="ECO:0000256" key="1">
    <source>
        <dbReference type="ARBA" id="ARBA00022553"/>
    </source>
</evidence>
<evidence type="ECO:0000259" key="7">
    <source>
        <dbReference type="PROSITE" id="PS50110"/>
    </source>
</evidence>
<dbReference type="SUPFAM" id="SSF46894">
    <property type="entry name" value="C-terminal effector domain of the bipartite response regulators"/>
    <property type="match status" value="1"/>
</dbReference>
<dbReference type="SMART" id="SM00421">
    <property type="entry name" value="HTH_LUXR"/>
    <property type="match status" value="1"/>
</dbReference>
<keyword evidence="3" id="KW-0238">DNA-binding</keyword>
<dbReference type="GO" id="GO:0000160">
    <property type="term" value="P:phosphorelay signal transduction system"/>
    <property type="evidence" value="ECO:0007669"/>
    <property type="project" value="InterPro"/>
</dbReference>
<dbReference type="CDD" id="cd17535">
    <property type="entry name" value="REC_NarL-like"/>
    <property type="match status" value="1"/>
</dbReference>
<dbReference type="InterPro" id="IPR016032">
    <property type="entry name" value="Sig_transdc_resp-reg_C-effctor"/>
</dbReference>
<dbReference type="CDD" id="cd06170">
    <property type="entry name" value="LuxR_C_like"/>
    <property type="match status" value="1"/>
</dbReference>
<dbReference type="PROSITE" id="PS50043">
    <property type="entry name" value="HTH_LUXR_2"/>
    <property type="match status" value="1"/>
</dbReference>
<dbReference type="InterPro" id="IPR039420">
    <property type="entry name" value="WalR-like"/>
</dbReference>
<dbReference type="PANTHER" id="PTHR43214">
    <property type="entry name" value="TWO-COMPONENT RESPONSE REGULATOR"/>
    <property type="match status" value="1"/>
</dbReference>
<organism evidence="8 9">
    <name type="scientific">Bacteroides cellulosilyticus</name>
    <dbReference type="NCBI Taxonomy" id="246787"/>
    <lineage>
        <taxon>Bacteria</taxon>
        <taxon>Pseudomonadati</taxon>
        <taxon>Bacteroidota</taxon>
        <taxon>Bacteroidia</taxon>
        <taxon>Bacteroidales</taxon>
        <taxon>Bacteroidaceae</taxon>
        <taxon>Bacteroides</taxon>
    </lineage>
</organism>
<dbReference type="InterPro" id="IPR001789">
    <property type="entry name" value="Sig_transdc_resp-reg_receiver"/>
</dbReference>
<dbReference type="GO" id="GO:0006355">
    <property type="term" value="P:regulation of DNA-templated transcription"/>
    <property type="evidence" value="ECO:0007669"/>
    <property type="project" value="InterPro"/>
</dbReference>
<dbReference type="GO" id="GO:0003677">
    <property type="term" value="F:DNA binding"/>
    <property type="evidence" value="ECO:0007669"/>
    <property type="project" value="UniProtKB-KW"/>
</dbReference>
<dbReference type="PANTHER" id="PTHR43214:SF41">
    <property type="entry name" value="NITRATE_NITRITE RESPONSE REGULATOR PROTEIN NARP"/>
    <property type="match status" value="1"/>
</dbReference>
<gene>
    <name evidence="8" type="primary">uhpA</name>
    <name evidence="8" type="ORF">BcellWH2_01911</name>
</gene>
<accession>A0A0P0GAA3</accession>
<dbReference type="InterPro" id="IPR058245">
    <property type="entry name" value="NreC/VraR/RcsB-like_REC"/>
</dbReference>
<dbReference type="PRINTS" id="PR00038">
    <property type="entry name" value="HTHLUXR"/>
</dbReference>
<proteinExistence type="predicted"/>
<evidence type="ECO:0000256" key="3">
    <source>
        <dbReference type="ARBA" id="ARBA00023125"/>
    </source>
</evidence>
<dbReference type="EMBL" id="CP012801">
    <property type="protein sequence ID" value="ALJ59162.1"/>
    <property type="molecule type" value="Genomic_DNA"/>
</dbReference>
<dbReference type="AlphaFoldDB" id="A0A0P0GAA3"/>
<evidence type="ECO:0000256" key="4">
    <source>
        <dbReference type="ARBA" id="ARBA00023163"/>
    </source>
</evidence>
<keyword evidence="4" id="KW-0804">Transcription</keyword>
<dbReference type="PROSITE" id="PS00622">
    <property type="entry name" value="HTH_LUXR_1"/>
    <property type="match status" value="1"/>
</dbReference>
<name>A0A0P0GAA3_9BACE</name>
<dbReference type="InterPro" id="IPR000792">
    <property type="entry name" value="Tscrpt_reg_LuxR_C"/>
</dbReference>
<keyword evidence="2" id="KW-0805">Transcription regulation</keyword>
<evidence type="ECO:0000259" key="6">
    <source>
        <dbReference type="PROSITE" id="PS50043"/>
    </source>
</evidence>
<dbReference type="Pfam" id="PF00196">
    <property type="entry name" value="GerE"/>
    <property type="match status" value="1"/>
</dbReference>
<protein>
    <submittedName>
        <fullName evidence="8">Transcriptional regulatory protein UhpA</fullName>
    </submittedName>
</protein>
<keyword evidence="1 5" id="KW-0597">Phosphoprotein</keyword>
<dbReference type="InterPro" id="IPR011006">
    <property type="entry name" value="CheY-like_superfamily"/>
</dbReference>
<dbReference type="PROSITE" id="PS50110">
    <property type="entry name" value="RESPONSE_REGULATORY"/>
    <property type="match status" value="1"/>
</dbReference>
<dbReference type="SMART" id="SM00448">
    <property type="entry name" value="REC"/>
    <property type="match status" value="1"/>
</dbReference>
<dbReference type="SUPFAM" id="SSF52172">
    <property type="entry name" value="CheY-like"/>
    <property type="match status" value="1"/>
</dbReference>
<evidence type="ECO:0000313" key="9">
    <source>
        <dbReference type="Proteomes" id="UP000061809"/>
    </source>
</evidence>